<evidence type="ECO:0000256" key="1">
    <source>
        <dbReference type="ARBA" id="ARBA00022490"/>
    </source>
</evidence>
<dbReference type="Proteomes" id="UP000050525">
    <property type="component" value="Unassembled WGS sequence"/>
</dbReference>
<dbReference type="GO" id="GO:0006400">
    <property type="term" value="P:tRNA modification"/>
    <property type="evidence" value="ECO:0007669"/>
    <property type="project" value="InterPro"/>
</dbReference>
<dbReference type="Pfam" id="PF01702">
    <property type="entry name" value="TGT"/>
    <property type="match status" value="1"/>
</dbReference>
<keyword evidence="1 5" id="KW-0963">Cytoplasm</keyword>
<protein>
    <recommendedName>
        <fullName evidence="5">Queuine tRNA-ribosyltransferase accessory subunit 2</fullName>
    </recommendedName>
    <alternativeName>
        <fullName evidence="5">Queuine tRNA-ribosyltransferase domain-containing protein 1</fullName>
    </alternativeName>
</protein>
<comment type="caution">
    <text evidence="7">The sequence shown here is derived from an EMBL/GenBank/DDBJ whole genome shotgun (WGS) entry which is preliminary data.</text>
</comment>
<dbReference type="GO" id="GO:0046872">
    <property type="term" value="F:metal ion binding"/>
    <property type="evidence" value="ECO:0007669"/>
    <property type="project" value="UniProtKB-KW"/>
</dbReference>
<feature type="binding site" evidence="5">
    <location>
        <position position="350"/>
    </location>
    <ligand>
        <name>Zn(2+)</name>
        <dbReference type="ChEBI" id="CHEBI:29105"/>
    </ligand>
</feature>
<evidence type="ECO:0000313" key="8">
    <source>
        <dbReference type="Proteomes" id="UP000050525"/>
    </source>
</evidence>
<keyword evidence="5" id="KW-0472">Membrane</keyword>
<dbReference type="AlphaFoldDB" id="A0A151MCY7"/>
<keyword evidence="3 5" id="KW-0479">Metal-binding</keyword>
<keyword evidence="4 5" id="KW-0862">Zinc</keyword>
<feature type="domain" description="tRNA-guanine(15) transglycosylase-like" evidence="6">
    <location>
        <begin position="12"/>
        <end position="411"/>
    </location>
</feature>
<comment type="subcellular location">
    <subcellularLocation>
        <location evidence="5">Cytoplasm</location>
    </subcellularLocation>
    <subcellularLocation>
        <location evidence="5">Mitochondrion outer membrane</location>
        <topology evidence="5">Peripheral membrane protein</topology>
        <orientation evidence="5">Cytoplasmic side</orientation>
    </subcellularLocation>
    <text evidence="5">May associate with the mitochondrion outer membrane.</text>
</comment>
<evidence type="ECO:0000256" key="4">
    <source>
        <dbReference type="ARBA" id="ARBA00022833"/>
    </source>
</evidence>
<dbReference type="STRING" id="8496.A0A151MCY7"/>
<dbReference type="CTD" id="79691"/>
<organism evidence="7 8">
    <name type="scientific">Alligator mississippiensis</name>
    <name type="common">American alligator</name>
    <dbReference type="NCBI Taxonomy" id="8496"/>
    <lineage>
        <taxon>Eukaryota</taxon>
        <taxon>Metazoa</taxon>
        <taxon>Chordata</taxon>
        <taxon>Craniata</taxon>
        <taxon>Vertebrata</taxon>
        <taxon>Euteleostomi</taxon>
        <taxon>Archelosauria</taxon>
        <taxon>Archosauria</taxon>
        <taxon>Crocodylia</taxon>
        <taxon>Alligatoridae</taxon>
        <taxon>Alligatorinae</taxon>
        <taxon>Alligator</taxon>
    </lineage>
</organism>
<dbReference type="GeneID" id="102576489"/>
<evidence type="ECO:0000259" key="6">
    <source>
        <dbReference type="Pfam" id="PF01702"/>
    </source>
</evidence>
<keyword evidence="8" id="KW-1185">Reference proteome</keyword>
<evidence type="ECO:0000313" key="7">
    <source>
        <dbReference type="EMBL" id="KYO22396.1"/>
    </source>
</evidence>
<comment type="cofactor">
    <cofactor evidence="5">
        <name>Zn(2+)</name>
        <dbReference type="ChEBI" id="CHEBI:29105"/>
    </cofactor>
    <text evidence="5">Binds 1 zinc ion per subunit.</text>
</comment>
<keyword evidence="5" id="KW-1000">Mitochondrion outer membrane</keyword>
<proteinExistence type="inferred from homology"/>
<evidence type="ECO:0000256" key="5">
    <source>
        <dbReference type="HAMAP-Rule" id="MF_03043"/>
    </source>
</evidence>
<dbReference type="eggNOG" id="KOG3909">
    <property type="taxonomic scope" value="Eukaryota"/>
</dbReference>
<keyword evidence="5" id="KW-0496">Mitochondrion</keyword>
<dbReference type="GO" id="GO:0008479">
    <property type="term" value="F:tRNA-guanosine(34) queuine transglycosylase activity"/>
    <property type="evidence" value="ECO:0007669"/>
    <property type="project" value="UniProtKB-UniRule"/>
</dbReference>
<dbReference type="SUPFAM" id="SSF51713">
    <property type="entry name" value="tRNA-guanine transglycosylase"/>
    <property type="match status" value="1"/>
</dbReference>
<dbReference type="EMBL" id="AKHW03006231">
    <property type="protein sequence ID" value="KYO22396.1"/>
    <property type="molecule type" value="Genomic_DNA"/>
</dbReference>
<dbReference type="GO" id="GO:0005741">
    <property type="term" value="C:mitochondrial outer membrane"/>
    <property type="evidence" value="ECO:0007669"/>
    <property type="project" value="UniProtKB-SubCell"/>
</dbReference>
<gene>
    <name evidence="7" type="primary">QTRTD1</name>
    <name evidence="5" type="synonym">QTRT2</name>
    <name evidence="7" type="ORF">Y1Q_0002980</name>
</gene>
<dbReference type="InterPro" id="IPR036511">
    <property type="entry name" value="TGT-like_sf"/>
</dbReference>
<dbReference type="InterPro" id="IPR050852">
    <property type="entry name" value="Queuine_tRNA-ribosyltrfase"/>
</dbReference>
<evidence type="ECO:0000256" key="2">
    <source>
        <dbReference type="ARBA" id="ARBA00022694"/>
    </source>
</evidence>
<feature type="binding site" evidence="5">
    <location>
        <position position="352"/>
    </location>
    <ligand>
        <name>Zn(2+)</name>
        <dbReference type="ChEBI" id="CHEBI:29105"/>
    </ligand>
</feature>
<comment type="subunit">
    <text evidence="5">Heterodimer of a catalytic subunit QTRT1 and an accessory subunit QTRT2.</text>
</comment>
<dbReference type="PhylomeDB" id="A0A151MCY7"/>
<name>A0A151MCY7_ALLMI</name>
<keyword evidence="2 5" id="KW-0819">tRNA processing</keyword>
<accession>A0A151MCY7</accession>
<comment type="function">
    <text evidence="5">Non-catalytic subunit of the queuine tRNA-ribosyltransferase (TGT) that catalyzes the base-exchange of a guanine (G) residue with queuine (Q) at position 34 (anticodon wobble position) in tRNAs with GU(N) anticodons (tRNA-Asp, -Asn, -His and -Tyr), resulting in the hypermodified nucleoside queuosine (7-(((4,5-cis-dihydroxy-2-cyclopenten-1-yl)amino)methyl)-7-deazaguanosine).</text>
</comment>
<dbReference type="OrthoDB" id="27601at2759"/>
<dbReference type="RefSeq" id="XP_019331724.1">
    <property type="nucleotide sequence ID" value="XM_019476179.1"/>
</dbReference>
<feature type="binding site" evidence="5">
    <location>
        <position position="381"/>
    </location>
    <ligand>
        <name>Zn(2+)</name>
        <dbReference type="ChEBI" id="CHEBI:29105"/>
    </ligand>
</feature>
<dbReference type="PANTHER" id="PTHR46064:SF1">
    <property type="entry name" value="QUEUINE TRNA-RIBOSYLTRANSFERASE ACCESSORY SUBUNIT 2"/>
    <property type="match status" value="1"/>
</dbReference>
<sequence length="419" mass="46591">MKLNLSKVVNGCRLGKLTNLGKEGAEVLEFPGCLLYTKTGSPPHLTHDTLQAIKGVPTVAQITLSTLVELHEVLEEYKEGIGKFIGMPDSVLYCSVQDPATSCPSGYNTNTTVSIWGCGGRMQMTAFKFMSMQQALKPNWFQCLSDGDTASGETSRKRAKKSVDRSLSFLDKCLELLEKSPELQESVLIGVIEGGDVLEERLRSARETAKRAVGGFLLDGFQGHAMAKETKLRLMDSVTAELPEDKPRLIHGIGKPDEVLECIERGVDIFESAFPYQVTERGCALSFSYDYQPDPEAAVLKQNWTKDAGGNGSKKDKDETSKADLEMTSFEIFLKDKRYQDDFGPLVQGCSCYCCQNHSRAYVHHLLVTNELLAGVLLMMHNFQHYFSFFGAIRDALRDERLNQLKKVISKQALNSPLY</sequence>
<dbReference type="Gene3D" id="3.20.20.105">
    <property type="entry name" value="Queuine tRNA-ribosyltransferase-like"/>
    <property type="match status" value="1"/>
</dbReference>
<evidence type="ECO:0000256" key="3">
    <source>
        <dbReference type="ARBA" id="ARBA00022723"/>
    </source>
</evidence>
<dbReference type="NCBIfam" id="TIGR00449">
    <property type="entry name" value="tgt_general"/>
    <property type="match status" value="1"/>
</dbReference>
<dbReference type="HAMAP" id="MF_03043">
    <property type="entry name" value="QTRT2"/>
    <property type="match status" value="1"/>
</dbReference>
<dbReference type="InterPro" id="IPR002616">
    <property type="entry name" value="tRNA_ribo_trans-like"/>
</dbReference>
<dbReference type="PANTHER" id="PTHR46064">
    <property type="entry name" value="QUEUINE TRNA-RIBOSYLTRANSFERASE ACCESSORY SUBUNIT 2"/>
    <property type="match status" value="1"/>
</dbReference>
<comment type="similarity">
    <text evidence="5">Belongs to the queuine tRNA-ribosyltransferase family. QTRT2 subfamily.</text>
</comment>
<feature type="binding site" evidence="5">
    <location>
        <position position="355"/>
    </location>
    <ligand>
        <name>Zn(2+)</name>
        <dbReference type="ChEBI" id="CHEBI:29105"/>
    </ligand>
</feature>
<dbReference type="InterPro" id="IPR028592">
    <property type="entry name" value="QTRTD1"/>
</dbReference>
<reference evidence="7 8" key="1">
    <citation type="journal article" date="2012" name="Genome Biol.">
        <title>Sequencing three crocodilian genomes to illuminate the evolution of archosaurs and amniotes.</title>
        <authorList>
            <person name="St John J.A."/>
            <person name="Braun E.L."/>
            <person name="Isberg S.R."/>
            <person name="Miles L.G."/>
            <person name="Chong A.Y."/>
            <person name="Gongora J."/>
            <person name="Dalzell P."/>
            <person name="Moran C."/>
            <person name="Bed'hom B."/>
            <person name="Abzhanov A."/>
            <person name="Burgess S.C."/>
            <person name="Cooksey A.M."/>
            <person name="Castoe T.A."/>
            <person name="Crawford N.G."/>
            <person name="Densmore L.D."/>
            <person name="Drew J.C."/>
            <person name="Edwards S.V."/>
            <person name="Faircloth B.C."/>
            <person name="Fujita M.K."/>
            <person name="Greenwold M.J."/>
            <person name="Hoffmann F.G."/>
            <person name="Howard J.M."/>
            <person name="Iguchi T."/>
            <person name="Janes D.E."/>
            <person name="Khan S.Y."/>
            <person name="Kohno S."/>
            <person name="de Koning A.J."/>
            <person name="Lance S.L."/>
            <person name="McCarthy F.M."/>
            <person name="McCormack J.E."/>
            <person name="Merchant M.E."/>
            <person name="Peterson D.G."/>
            <person name="Pollock D.D."/>
            <person name="Pourmand N."/>
            <person name="Raney B.J."/>
            <person name="Roessler K.A."/>
            <person name="Sanford J.R."/>
            <person name="Sawyer R.H."/>
            <person name="Schmidt C.J."/>
            <person name="Triplett E.W."/>
            <person name="Tuberville T.D."/>
            <person name="Venegas-Anaya M."/>
            <person name="Howard J.T."/>
            <person name="Jarvis E.D."/>
            <person name="Guillette L.J.Jr."/>
            <person name="Glenn T.C."/>
            <person name="Green R.E."/>
            <person name="Ray D.A."/>
        </authorList>
    </citation>
    <scope>NUCLEOTIDE SEQUENCE [LARGE SCALE GENOMIC DNA]</scope>
    <source>
        <strain evidence="7">KSC_2009_1</strain>
    </source>
</reference>